<feature type="transmembrane region" description="Helical" evidence="8">
    <location>
        <begin position="182"/>
        <end position="202"/>
    </location>
</feature>
<keyword evidence="5 8" id="KW-0812">Transmembrane</keyword>
<evidence type="ECO:0000256" key="5">
    <source>
        <dbReference type="ARBA" id="ARBA00022692"/>
    </source>
</evidence>
<feature type="transmembrane region" description="Helical" evidence="8">
    <location>
        <begin position="5"/>
        <end position="22"/>
    </location>
</feature>
<feature type="transmembrane region" description="Helical" evidence="8">
    <location>
        <begin position="28"/>
        <end position="49"/>
    </location>
</feature>
<name>A0ABP6PIU5_9ACTN</name>
<feature type="transmembrane region" description="Helical" evidence="8">
    <location>
        <begin position="146"/>
        <end position="170"/>
    </location>
</feature>
<dbReference type="EMBL" id="BAAAVV010000012">
    <property type="protein sequence ID" value="GAA3179968.1"/>
    <property type="molecule type" value="Genomic_DNA"/>
</dbReference>
<keyword evidence="3" id="KW-0813">Transport</keyword>
<accession>A0ABP6PIU5</accession>
<dbReference type="PROSITE" id="PS01307">
    <property type="entry name" value="MOTA"/>
    <property type="match status" value="1"/>
</dbReference>
<gene>
    <name evidence="10" type="ORF">GCM10010531_37510</name>
</gene>
<feature type="domain" description="MotA/TolQ/ExbB proton channel" evidence="9">
    <location>
        <begin position="102"/>
        <end position="219"/>
    </location>
</feature>
<dbReference type="Proteomes" id="UP001499924">
    <property type="component" value="Unassembled WGS sequence"/>
</dbReference>
<evidence type="ECO:0000259" key="9">
    <source>
        <dbReference type="Pfam" id="PF01618"/>
    </source>
</evidence>
<keyword evidence="10" id="KW-0969">Cilium</keyword>
<keyword evidence="11" id="KW-1185">Reference proteome</keyword>
<keyword evidence="4" id="KW-1003">Cell membrane</keyword>
<dbReference type="Pfam" id="PF01618">
    <property type="entry name" value="MotA_ExbB"/>
    <property type="match status" value="1"/>
</dbReference>
<comment type="subcellular location">
    <subcellularLocation>
        <location evidence="1">Cell membrane</location>
        <topology evidence="1">Multi-pass membrane protein</topology>
    </subcellularLocation>
</comment>
<dbReference type="PANTHER" id="PTHR30433">
    <property type="entry name" value="CHEMOTAXIS PROTEIN MOTA"/>
    <property type="match status" value="1"/>
</dbReference>
<sequence>MAGSTVIGMALAGVSLVAMMVLEGSSPLAIVLLPPLVLVFGATFGAAIAGSTTSDFRKLGSWFRLAFAPEPSSRTTEVVTLLVDLATTARKQGLLPLEDRTRTIADPFLRRGMQMIIDGQPDEQVRAVLEGEIAAQRADNRVAARFFLKMGGYAPTIGIIGTVVGLVQVLQSLARPETLGPLVATAFVATLWGVLSANFIWLPISAKITRNTELRTAEMTLMLAGISEIQAGASPRALRARLQAMLPPSEVQRTAA</sequence>
<keyword evidence="7 8" id="KW-0472">Membrane</keyword>
<organism evidence="10 11">
    <name type="scientific">Blastococcus jejuensis</name>
    <dbReference type="NCBI Taxonomy" id="351224"/>
    <lineage>
        <taxon>Bacteria</taxon>
        <taxon>Bacillati</taxon>
        <taxon>Actinomycetota</taxon>
        <taxon>Actinomycetes</taxon>
        <taxon>Geodermatophilales</taxon>
        <taxon>Geodermatophilaceae</taxon>
        <taxon>Blastococcus</taxon>
    </lineage>
</organism>
<proteinExistence type="inferred from homology"/>
<evidence type="ECO:0000256" key="7">
    <source>
        <dbReference type="ARBA" id="ARBA00023136"/>
    </source>
</evidence>
<dbReference type="InterPro" id="IPR047055">
    <property type="entry name" value="MotA-like"/>
</dbReference>
<keyword evidence="6 8" id="KW-1133">Transmembrane helix</keyword>
<evidence type="ECO:0000256" key="2">
    <source>
        <dbReference type="ARBA" id="ARBA00008038"/>
    </source>
</evidence>
<evidence type="ECO:0000313" key="10">
    <source>
        <dbReference type="EMBL" id="GAA3179968.1"/>
    </source>
</evidence>
<evidence type="ECO:0000313" key="11">
    <source>
        <dbReference type="Proteomes" id="UP001499924"/>
    </source>
</evidence>
<dbReference type="InterPro" id="IPR000540">
    <property type="entry name" value="Flag_MotA_CS"/>
</dbReference>
<evidence type="ECO:0000256" key="4">
    <source>
        <dbReference type="ARBA" id="ARBA00022475"/>
    </source>
</evidence>
<comment type="caution">
    <text evidence="10">The sequence shown here is derived from an EMBL/GenBank/DDBJ whole genome shotgun (WGS) entry which is preliminary data.</text>
</comment>
<evidence type="ECO:0000256" key="1">
    <source>
        <dbReference type="ARBA" id="ARBA00004651"/>
    </source>
</evidence>
<keyword evidence="10" id="KW-0966">Cell projection</keyword>
<evidence type="ECO:0000256" key="3">
    <source>
        <dbReference type="ARBA" id="ARBA00022448"/>
    </source>
</evidence>
<dbReference type="InterPro" id="IPR002898">
    <property type="entry name" value="MotA_ExbB_proton_chnl"/>
</dbReference>
<evidence type="ECO:0000256" key="8">
    <source>
        <dbReference type="SAM" id="Phobius"/>
    </source>
</evidence>
<dbReference type="PANTHER" id="PTHR30433:SF3">
    <property type="entry name" value="MOTILITY PROTEIN A"/>
    <property type="match status" value="1"/>
</dbReference>
<keyword evidence="10" id="KW-0282">Flagellum</keyword>
<protein>
    <submittedName>
        <fullName evidence="10">Flagellar motor protein</fullName>
    </submittedName>
</protein>
<reference evidence="11" key="1">
    <citation type="journal article" date="2019" name="Int. J. Syst. Evol. Microbiol.">
        <title>The Global Catalogue of Microorganisms (GCM) 10K type strain sequencing project: providing services to taxonomists for standard genome sequencing and annotation.</title>
        <authorList>
            <consortium name="The Broad Institute Genomics Platform"/>
            <consortium name="The Broad Institute Genome Sequencing Center for Infectious Disease"/>
            <person name="Wu L."/>
            <person name="Ma J."/>
        </authorList>
    </citation>
    <scope>NUCLEOTIDE SEQUENCE [LARGE SCALE GENOMIC DNA]</scope>
    <source>
        <strain evidence="11">JCM 15614</strain>
    </source>
</reference>
<dbReference type="RefSeq" id="WP_344690565.1">
    <property type="nucleotide sequence ID" value="NZ_BAAAVV010000012.1"/>
</dbReference>
<evidence type="ECO:0000256" key="6">
    <source>
        <dbReference type="ARBA" id="ARBA00022989"/>
    </source>
</evidence>
<comment type="similarity">
    <text evidence="2">Belongs to the MotA family.</text>
</comment>